<keyword evidence="5" id="KW-1185">Reference proteome</keyword>
<dbReference type="Proteomes" id="UP000307087">
    <property type="component" value="Unassembled WGS sequence"/>
</dbReference>
<dbReference type="OrthoDB" id="2039152at2"/>
<dbReference type="InterPro" id="IPR009057">
    <property type="entry name" value="Homeodomain-like_sf"/>
</dbReference>
<dbReference type="Gene3D" id="2.60.120.10">
    <property type="entry name" value="Jelly Rolls"/>
    <property type="match status" value="1"/>
</dbReference>
<evidence type="ECO:0000313" key="4">
    <source>
        <dbReference type="EMBL" id="THV08881.1"/>
    </source>
</evidence>
<name>A0A4S8N0B1_9ACTN</name>
<organism evidence="4 5">
    <name type="scientific">Nocardioides caeni</name>
    <dbReference type="NCBI Taxonomy" id="574700"/>
    <lineage>
        <taxon>Bacteria</taxon>
        <taxon>Bacillati</taxon>
        <taxon>Actinomycetota</taxon>
        <taxon>Actinomycetes</taxon>
        <taxon>Propionibacteriales</taxon>
        <taxon>Nocardioidaceae</taxon>
        <taxon>Nocardioides</taxon>
    </lineage>
</organism>
<evidence type="ECO:0000256" key="2">
    <source>
        <dbReference type="ARBA" id="ARBA00023163"/>
    </source>
</evidence>
<dbReference type="SUPFAM" id="SSF51182">
    <property type="entry name" value="RmlC-like cupins"/>
    <property type="match status" value="1"/>
</dbReference>
<gene>
    <name evidence="4" type="ORF">E9934_18575</name>
</gene>
<dbReference type="InterPro" id="IPR011051">
    <property type="entry name" value="RmlC_Cupin_sf"/>
</dbReference>
<dbReference type="InterPro" id="IPR018060">
    <property type="entry name" value="HTH_AraC"/>
</dbReference>
<proteinExistence type="predicted"/>
<dbReference type="SMART" id="SM00342">
    <property type="entry name" value="HTH_ARAC"/>
    <property type="match status" value="1"/>
</dbReference>
<protein>
    <submittedName>
        <fullName evidence="4">Helix-turn-helix transcriptional regulator</fullName>
    </submittedName>
</protein>
<comment type="caution">
    <text evidence="4">The sequence shown here is derived from an EMBL/GenBank/DDBJ whole genome shotgun (WGS) entry which is preliminary data.</text>
</comment>
<dbReference type="SUPFAM" id="SSF46689">
    <property type="entry name" value="Homeodomain-like"/>
    <property type="match status" value="1"/>
</dbReference>
<dbReference type="EMBL" id="STGW01000022">
    <property type="protein sequence ID" value="THV08881.1"/>
    <property type="molecule type" value="Genomic_DNA"/>
</dbReference>
<dbReference type="RefSeq" id="WP_136564394.1">
    <property type="nucleotide sequence ID" value="NZ_BAABLS010000005.1"/>
</dbReference>
<evidence type="ECO:0000256" key="1">
    <source>
        <dbReference type="ARBA" id="ARBA00023015"/>
    </source>
</evidence>
<dbReference type="InterPro" id="IPR014710">
    <property type="entry name" value="RmlC-like_jellyroll"/>
</dbReference>
<dbReference type="Pfam" id="PF12833">
    <property type="entry name" value="HTH_18"/>
    <property type="match status" value="1"/>
</dbReference>
<reference evidence="4 5" key="1">
    <citation type="journal article" date="2009" name="Int. J. Syst. Evol. Microbiol.">
        <title>Nocardioides caeni sp. nov., isolated from wastewater.</title>
        <authorList>
            <person name="Yoon J.H."/>
            <person name="Kang S.J."/>
            <person name="Park S."/>
            <person name="Kim W."/>
            <person name="Oh T.K."/>
        </authorList>
    </citation>
    <scope>NUCLEOTIDE SEQUENCE [LARGE SCALE GENOMIC DNA]</scope>
    <source>
        <strain evidence="4 5">DSM 23134</strain>
    </source>
</reference>
<dbReference type="PROSITE" id="PS01124">
    <property type="entry name" value="HTH_ARAC_FAMILY_2"/>
    <property type="match status" value="1"/>
</dbReference>
<evidence type="ECO:0000313" key="5">
    <source>
        <dbReference type="Proteomes" id="UP000307087"/>
    </source>
</evidence>
<dbReference type="GO" id="GO:0003700">
    <property type="term" value="F:DNA-binding transcription factor activity"/>
    <property type="evidence" value="ECO:0007669"/>
    <property type="project" value="InterPro"/>
</dbReference>
<sequence>MPTEPLHDSPLEELVDHGVATVVGTARRVATNHLDIGATQAAGQLWPAHSHAEHELLWGVTGGLTVSTPTGSHVVPRGLALWIPSGTLHEVHASAGAALSCTWFAADLTAGPAAASGTTTSIVVSRLLAETLRHLDDPALDDERRGRAEAFAGDLVTGHTRHLPTFPLSLPLPHSPDLRALADAILDDPSDTSTVGDLAVANGLSPRTLTRRFQAETGMPLAQWRTRARIGAATRALALGVPPTRVARQTGFATPSAFGATFRRLTGVSPRAYAAIVRPRAELSAWPDRDIS</sequence>
<accession>A0A4S8N0B1</accession>
<dbReference type="GO" id="GO:0043565">
    <property type="term" value="F:sequence-specific DNA binding"/>
    <property type="evidence" value="ECO:0007669"/>
    <property type="project" value="InterPro"/>
</dbReference>
<keyword evidence="2" id="KW-0804">Transcription</keyword>
<dbReference type="PANTHER" id="PTHR11019:SF199">
    <property type="entry name" value="HTH-TYPE TRANSCRIPTIONAL REGULATOR NIMR"/>
    <property type="match status" value="1"/>
</dbReference>
<dbReference type="AlphaFoldDB" id="A0A4S8N0B1"/>
<dbReference type="PANTHER" id="PTHR11019">
    <property type="entry name" value="HTH-TYPE TRANSCRIPTIONAL REGULATOR NIMR"/>
    <property type="match status" value="1"/>
</dbReference>
<evidence type="ECO:0000259" key="3">
    <source>
        <dbReference type="PROSITE" id="PS01124"/>
    </source>
</evidence>
<feature type="domain" description="HTH araC/xylS-type" evidence="3">
    <location>
        <begin position="179"/>
        <end position="276"/>
    </location>
</feature>
<dbReference type="Gene3D" id="1.10.10.60">
    <property type="entry name" value="Homeodomain-like"/>
    <property type="match status" value="1"/>
</dbReference>
<keyword evidence="1" id="KW-0805">Transcription regulation</keyword>